<dbReference type="GO" id="GO:0046872">
    <property type="term" value="F:metal ion binding"/>
    <property type="evidence" value="ECO:0007669"/>
    <property type="project" value="UniProtKB-KW"/>
</dbReference>
<dbReference type="Pfam" id="PF08497">
    <property type="entry name" value="Radical_SAM_N"/>
    <property type="match status" value="1"/>
</dbReference>
<evidence type="ECO:0000256" key="3">
    <source>
        <dbReference type="ARBA" id="ARBA00022723"/>
    </source>
</evidence>
<dbReference type="PANTHER" id="PTHR32331:SF0">
    <property type="entry name" value="UPF0313 PROTEIN YGIQ"/>
    <property type="match status" value="1"/>
</dbReference>
<dbReference type="EMBL" id="CP091092">
    <property type="protein sequence ID" value="WFN37840.1"/>
    <property type="molecule type" value="Genomic_DNA"/>
</dbReference>
<keyword evidence="2" id="KW-0949">S-adenosyl-L-methionine</keyword>
<evidence type="ECO:0000256" key="1">
    <source>
        <dbReference type="ARBA" id="ARBA00022485"/>
    </source>
</evidence>
<accession>A0AAF0JNQ1</accession>
<dbReference type="GO" id="GO:0003824">
    <property type="term" value="F:catalytic activity"/>
    <property type="evidence" value="ECO:0007669"/>
    <property type="project" value="InterPro"/>
</dbReference>
<evidence type="ECO:0000256" key="5">
    <source>
        <dbReference type="ARBA" id="ARBA00023014"/>
    </source>
</evidence>
<dbReference type="InterPro" id="IPR022946">
    <property type="entry name" value="UPF0313"/>
</dbReference>
<dbReference type="KEGG" id="manq:L1994_05505"/>
<dbReference type="InterPro" id="IPR007197">
    <property type="entry name" value="rSAM"/>
</dbReference>
<dbReference type="Proteomes" id="UP001218895">
    <property type="component" value="Chromosome"/>
</dbReference>
<dbReference type="RefSeq" id="WP_278100681.1">
    <property type="nucleotide sequence ID" value="NZ_CP091092.1"/>
</dbReference>
<evidence type="ECO:0000259" key="6">
    <source>
        <dbReference type="PROSITE" id="PS51918"/>
    </source>
</evidence>
<dbReference type="InterPro" id="IPR006638">
    <property type="entry name" value="Elp3/MiaA/NifB-like_rSAM"/>
</dbReference>
<dbReference type="InterPro" id="IPR013704">
    <property type="entry name" value="UPF0313_N"/>
</dbReference>
<dbReference type="PROSITE" id="PS51918">
    <property type="entry name" value="RADICAL_SAM"/>
    <property type="match status" value="1"/>
</dbReference>
<sequence length="563" mass="64120">MFLPTTKEDLKKRGWDSCDVVIITPDAYVDHPSFAMAILGRFLERNGLKAGIISQPKWKEPENFLKLGIPNIAFAVSGGQMDSMVLNYTATKLPRKEDFFCEDKNPYFSKPGENKYRIRPDRCISVYCSQIRSVCKEKPIIIGGIEASLRRIAHYDYWSDKIKKSVLVDSKAQILLYGMGEYSLLRTLDALKRGISPENLQIENSVILKKENEIKDLLSNNDYVNLPSFEEIVNNKDSFSKAHTLFEENCDEKIVLQKQDTRYIVQYPAHIISQSELDAIYDIDFERKIHPSFKNVPAFDMIKNSVTSHRGCFGDCSFCALSMHQGKRVVSRSKTSVVNEIKKIASKKGFSGTITDIGGPSANMYATSCRIFGCSENNCLKDGKGCKNLISGTDAYLELLRSAGQIQGVKNIQINSGVRFDPCILDDKFLREILKNYISGQMKVAPESGSDFVLECMNKPKSEIFLEFIKRFERIKKEEKLKKYIIPYIIAGHPGEGDNEAKETENLLSKNHLSGRQFQIFTPTPMTRSTAMYYLGYDPYTKKKLAVEKDRKTLMRRKESMQY</sequence>
<dbReference type="GeneID" id="79949833"/>
<feature type="domain" description="Radical SAM core" evidence="6">
    <location>
        <begin position="298"/>
        <end position="563"/>
    </location>
</feature>
<keyword evidence="5" id="KW-0411">Iron-sulfur</keyword>
<dbReference type="SMART" id="SM00729">
    <property type="entry name" value="Elp3"/>
    <property type="match status" value="1"/>
</dbReference>
<evidence type="ECO:0000313" key="7">
    <source>
        <dbReference type="EMBL" id="WFN37840.1"/>
    </source>
</evidence>
<dbReference type="AlphaFoldDB" id="A0AAF0JNQ1"/>
<dbReference type="SFLD" id="SFLDG01069">
    <property type="entry name" value="UPF0313"/>
    <property type="match status" value="1"/>
</dbReference>
<dbReference type="SUPFAM" id="SSF102114">
    <property type="entry name" value="Radical SAM enzymes"/>
    <property type="match status" value="1"/>
</dbReference>
<dbReference type="SFLD" id="SFLDS00029">
    <property type="entry name" value="Radical_SAM"/>
    <property type="match status" value="1"/>
</dbReference>
<evidence type="ECO:0000256" key="4">
    <source>
        <dbReference type="ARBA" id="ARBA00023004"/>
    </source>
</evidence>
<keyword evidence="1" id="KW-0004">4Fe-4S</keyword>
<proteinExistence type="predicted"/>
<dbReference type="InterPro" id="IPR023404">
    <property type="entry name" value="rSAM_horseshoe"/>
</dbReference>
<organism evidence="7 8">
    <name type="scientific">Methanomicrobium antiquum</name>
    <dbReference type="NCBI Taxonomy" id="487686"/>
    <lineage>
        <taxon>Archaea</taxon>
        <taxon>Methanobacteriati</taxon>
        <taxon>Methanobacteriota</taxon>
        <taxon>Stenosarchaea group</taxon>
        <taxon>Methanomicrobia</taxon>
        <taxon>Methanomicrobiales</taxon>
        <taxon>Methanomicrobiaceae</taxon>
        <taxon>Methanomicrobium</taxon>
    </lineage>
</organism>
<evidence type="ECO:0000313" key="8">
    <source>
        <dbReference type="Proteomes" id="UP001218895"/>
    </source>
</evidence>
<gene>
    <name evidence="7" type="ORF">L1994_05505</name>
</gene>
<dbReference type="PANTHER" id="PTHR32331">
    <property type="entry name" value="UPF0313 PROTEIN YGIQ"/>
    <property type="match status" value="1"/>
</dbReference>
<evidence type="ECO:0000256" key="2">
    <source>
        <dbReference type="ARBA" id="ARBA00022691"/>
    </source>
</evidence>
<dbReference type="SFLD" id="SFLDG01082">
    <property type="entry name" value="B12-binding_domain_containing"/>
    <property type="match status" value="1"/>
</dbReference>
<reference evidence="7" key="1">
    <citation type="submission" date="2022-01" db="EMBL/GenBank/DDBJ databases">
        <title>Complete genome of Methanomicrobium antiquum DSM 21220.</title>
        <authorList>
            <person name="Chen S.-C."/>
            <person name="You Y.-T."/>
            <person name="Zhou Y.-Z."/>
            <person name="Lai M.-C."/>
        </authorList>
    </citation>
    <scope>NUCLEOTIDE SEQUENCE</scope>
    <source>
        <strain evidence="7">DSM 21220</strain>
    </source>
</reference>
<keyword evidence="8" id="KW-1185">Reference proteome</keyword>
<dbReference type="GO" id="GO:0051539">
    <property type="term" value="F:4 iron, 4 sulfur cluster binding"/>
    <property type="evidence" value="ECO:0007669"/>
    <property type="project" value="UniProtKB-KW"/>
</dbReference>
<name>A0AAF0JNQ1_9EURY</name>
<dbReference type="InterPro" id="IPR058240">
    <property type="entry name" value="rSAM_sf"/>
</dbReference>
<dbReference type="Pfam" id="PF04055">
    <property type="entry name" value="Radical_SAM"/>
    <property type="match status" value="1"/>
</dbReference>
<keyword evidence="3" id="KW-0479">Metal-binding</keyword>
<dbReference type="NCBIfam" id="TIGR03904">
    <property type="entry name" value="SAM_YgiQ"/>
    <property type="match status" value="1"/>
</dbReference>
<dbReference type="Gene3D" id="3.80.30.20">
    <property type="entry name" value="tm_1862 like domain"/>
    <property type="match status" value="1"/>
</dbReference>
<protein>
    <submittedName>
        <fullName evidence="7">YgiQ family radical SAM protein</fullName>
    </submittedName>
</protein>
<keyword evidence="4" id="KW-0408">Iron</keyword>